<dbReference type="Pfam" id="PF14559">
    <property type="entry name" value="TPR_19"/>
    <property type="match status" value="2"/>
</dbReference>
<keyword evidence="5" id="KW-1185">Reference proteome</keyword>
<accession>A0A418W2R9</accession>
<evidence type="ECO:0000313" key="5">
    <source>
        <dbReference type="Proteomes" id="UP000283458"/>
    </source>
</evidence>
<evidence type="ECO:0000313" key="4">
    <source>
        <dbReference type="EMBL" id="RJF84325.1"/>
    </source>
</evidence>
<feature type="repeat" description="TPR" evidence="3">
    <location>
        <begin position="643"/>
        <end position="676"/>
    </location>
</feature>
<dbReference type="NCBIfam" id="TIGR02917">
    <property type="entry name" value="PEP_TPR_lipo"/>
    <property type="match status" value="1"/>
</dbReference>
<keyword evidence="2 3" id="KW-0802">TPR repeat</keyword>
<keyword evidence="1" id="KW-0677">Repeat</keyword>
<dbReference type="SMART" id="SM00028">
    <property type="entry name" value="TPR"/>
    <property type="match status" value="11"/>
</dbReference>
<dbReference type="SUPFAM" id="SSF48452">
    <property type="entry name" value="TPR-like"/>
    <property type="match status" value="5"/>
</dbReference>
<dbReference type="PROSITE" id="PS50005">
    <property type="entry name" value="TPR"/>
    <property type="match status" value="3"/>
</dbReference>
<evidence type="ECO:0000256" key="3">
    <source>
        <dbReference type="PROSITE-ProRule" id="PRU00339"/>
    </source>
</evidence>
<organism evidence="4 5">
    <name type="scientific">Azospirillum cavernae</name>
    <dbReference type="NCBI Taxonomy" id="2320860"/>
    <lineage>
        <taxon>Bacteria</taxon>
        <taxon>Pseudomonadati</taxon>
        <taxon>Pseudomonadota</taxon>
        <taxon>Alphaproteobacteria</taxon>
        <taxon>Rhodospirillales</taxon>
        <taxon>Azospirillaceae</taxon>
        <taxon>Azospirillum</taxon>
    </lineage>
</organism>
<dbReference type="InterPro" id="IPR011990">
    <property type="entry name" value="TPR-like_helical_dom_sf"/>
</dbReference>
<dbReference type="OrthoDB" id="7259535at2"/>
<dbReference type="InterPro" id="IPR051012">
    <property type="entry name" value="CellSynth/LPSAsmb/PSIAsmb"/>
</dbReference>
<dbReference type="Gene3D" id="1.25.40.10">
    <property type="entry name" value="Tetratricopeptide repeat domain"/>
    <property type="match status" value="6"/>
</dbReference>
<dbReference type="PANTHER" id="PTHR45586:SF1">
    <property type="entry name" value="LIPOPOLYSACCHARIDE ASSEMBLY PROTEIN B"/>
    <property type="match status" value="1"/>
</dbReference>
<dbReference type="Proteomes" id="UP000283458">
    <property type="component" value="Unassembled WGS sequence"/>
</dbReference>
<evidence type="ECO:0000256" key="2">
    <source>
        <dbReference type="ARBA" id="ARBA00022803"/>
    </source>
</evidence>
<protein>
    <submittedName>
        <fullName evidence="4">PEP-CTERM system TPR-repeat protein PrsT</fullName>
    </submittedName>
</protein>
<dbReference type="Pfam" id="PF13432">
    <property type="entry name" value="TPR_16"/>
    <property type="match status" value="5"/>
</dbReference>
<name>A0A418W2R9_9PROT</name>
<proteinExistence type="predicted"/>
<dbReference type="RefSeq" id="WP_119829968.1">
    <property type="nucleotide sequence ID" value="NZ_QYUL01000001.1"/>
</dbReference>
<comment type="caution">
    <text evidence="4">The sequence shown here is derived from an EMBL/GenBank/DDBJ whole genome shotgun (WGS) entry which is preliminary data.</text>
</comment>
<reference evidence="4 5" key="1">
    <citation type="submission" date="2018-09" db="EMBL/GenBank/DDBJ databases">
        <authorList>
            <person name="Zhu H."/>
        </authorList>
    </citation>
    <scope>NUCLEOTIDE SEQUENCE [LARGE SCALE GENOMIC DNA]</scope>
    <source>
        <strain evidence="4 5">K2W22B-5</strain>
    </source>
</reference>
<dbReference type="PANTHER" id="PTHR45586">
    <property type="entry name" value="TPR REPEAT-CONTAINING PROTEIN PA4667"/>
    <property type="match status" value="1"/>
</dbReference>
<gene>
    <name evidence="4" type="primary">prsT</name>
    <name evidence="4" type="ORF">D3877_07115</name>
</gene>
<dbReference type="EMBL" id="QYUL01000001">
    <property type="protein sequence ID" value="RJF84325.1"/>
    <property type="molecule type" value="Genomic_DNA"/>
</dbReference>
<dbReference type="AlphaFoldDB" id="A0A418W2R9"/>
<sequence length="928" mass="99297">MKPIHRWLIGRCLVGGLIGVVLTAPAAFASTALIDDARASLAQGNANAALFQLKKAVRENPTSGEARFELGALEIRLGDLVAAEKDLTLARANGHPAAQVNPLLAFALLALGENEKLLANVPPCPDDAQCRSDVLAIHARARLALRDLPGADAASKAALEAVPANPSARIVHALVLMVQGDYRTAEEVIDSLLSTDPKAPEALALKGDLRRQAGDLIGAVDRFKASLAVNPRDVTVRQRLALALAALNRDDEAATEVKTVLDQAPNAPIARYLKAMLEIRAGKVADAMDSVRPVEAAIERIPRGAFLLAVIHAANGHLEQALSFATRFHSDDPDNLAGTKLLAGIHYRMRSYDKIIALLGPIQDRLSDDPRALDLLGSAYMAEGWVKEANEVLAKVAALAPNDAARQARLAVVQTQQPSTRDAGVRELENLLAADAGNAQVGMALLFSYLAQGDPDRAIDAATAMVKTQPESPLPLTIRGAVWLAKDNEAAAAADFQAALAKDPDFIPAASYAVELDLRNEAFDRARQTIDGLLSRKPADLRALMIRARIEARAGQPDRMVGFLQTAIAAHPDEADPRIQLMRTLAGLGQTAEAVQAADDLARTQPRNLAALDQAAQLYLALKEPAKGVDLYRRLQASHPESSAIHLRLGQALVGLNRLEEARTAFDRALSADRASIPAWRSRAQLEFAMKGDAAALAVVTRALAQNPDSDEARVLEGDVLTAANRLPDAEARYAAALAAHPSAVAAGRLYRVLIQQGDRPRARAALVAWLTVEPEDPGALTALAEDDLVTKNYPAAIQRYEALSARFPQNALLLNNLAYAYDAVDDPRATQTAQTAFRLQPTSPDIIDTYADLLYRKGDAAQGAVLMLRAHAMAPRNPQIAYHLARMKADAKEFDAARGLLKPILDAKLAFGEADDARALYDRLGGV</sequence>
<dbReference type="InterPro" id="IPR014266">
    <property type="entry name" value="PEP-CTERM_TPR_PrsT"/>
</dbReference>
<dbReference type="InterPro" id="IPR019734">
    <property type="entry name" value="TPR_rpt"/>
</dbReference>
<evidence type="ECO:0000256" key="1">
    <source>
        <dbReference type="ARBA" id="ARBA00022737"/>
    </source>
</evidence>
<feature type="repeat" description="TPR" evidence="3">
    <location>
        <begin position="200"/>
        <end position="233"/>
    </location>
</feature>
<feature type="repeat" description="TPR" evidence="3">
    <location>
        <begin position="370"/>
        <end position="403"/>
    </location>
</feature>